<comment type="similarity">
    <text evidence="2">Belongs to the methyl-accepting chemotaxis (MCP) protein family.</text>
</comment>
<dbReference type="Gene3D" id="1.10.287.950">
    <property type="entry name" value="Methyl-accepting chemotaxis protein"/>
    <property type="match status" value="1"/>
</dbReference>
<feature type="domain" description="Methyl-accepting transducer" evidence="5">
    <location>
        <begin position="406"/>
        <end position="663"/>
    </location>
</feature>
<sequence>MGKNVQQSIQTKSGLAKQILVTLLPPILIVMVVLSSIGYMYSKMMIEEEISYQMEYKLEHTIAEINQSLIAHKRLGEALGKTVASNPNALTQPEYEALLESYLEVNDDTFGIGVWFEPNIYNNMPAYSPYAYKDGAGIVIDNSYWTEGVDIWNESWYRIGADSSGEGAWSEPYYDPGTDVTMITFSYPIVRDSAVIGVVTADIDLTSIQKMVADVELAKGGSALLISKEGLYMAGINKDAIMKNNIVEDETTLFHSVSGDILSGKLGNTSIEANGGKNLIYYDMAKETNWAVVIEIPEKQLFEGLNKLLGIFAATCIGSIIILAIIIAYFASNLSKRSKRISKVAEHISDGYLAEEIDAKDVNKNDELGDIARAFSNMQQQLQSIIGGFKEDSVKIDESSKLLSSFSQDMSTTAESVAMAISDVAAGSADQFEKLKLISETMYGFAEDIEQMSKEVKGIEESSSNIKTLADSSSTEMNMVTESFDGLYNNFSSLIEKVKLVGDNVSKVNEITELINEISDQTNLLALNAAIEAARAGEAGRGFAVVADEIRKLAEKSRESSEEINSIISSVAVETDGMINSTKAVSEEINEQKSNIQKAIESFENIKDSVDEIKPKIDKAYEESQRIIDKKDDILVNINLVSEISENSAATAQEIAASAEEMSASVEEVTSSAITLNSMTEEMKERVEFFKMD</sequence>
<feature type="transmembrane region" description="Helical" evidence="4">
    <location>
        <begin position="20"/>
        <end position="41"/>
    </location>
</feature>
<dbReference type="InterPro" id="IPR004089">
    <property type="entry name" value="MCPsignal_dom"/>
</dbReference>
<dbReference type="CDD" id="cd06225">
    <property type="entry name" value="HAMP"/>
    <property type="match status" value="1"/>
</dbReference>
<dbReference type="PROSITE" id="PS50111">
    <property type="entry name" value="CHEMOTAXIS_TRANSDUC_2"/>
    <property type="match status" value="1"/>
</dbReference>
<dbReference type="RefSeq" id="WP_079588881.1">
    <property type="nucleotide sequence ID" value="NZ_FUYN01000002.1"/>
</dbReference>
<dbReference type="SMART" id="SM00304">
    <property type="entry name" value="HAMP"/>
    <property type="match status" value="1"/>
</dbReference>
<dbReference type="CDD" id="cd12912">
    <property type="entry name" value="PDC2_MCP_like"/>
    <property type="match status" value="1"/>
</dbReference>
<feature type="domain" description="HAMP" evidence="6">
    <location>
        <begin position="332"/>
        <end position="387"/>
    </location>
</feature>
<feature type="transmembrane region" description="Helical" evidence="4">
    <location>
        <begin position="308"/>
        <end position="331"/>
    </location>
</feature>
<accession>A0A1T5AHM7</accession>
<dbReference type="Gene3D" id="6.10.340.10">
    <property type="match status" value="1"/>
</dbReference>
<dbReference type="OrthoDB" id="9760371at2"/>
<evidence type="ECO:0000259" key="6">
    <source>
        <dbReference type="PROSITE" id="PS50885"/>
    </source>
</evidence>
<keyword evidence="4" id="KW-1133">Transmembrane helix</keyword>
<dbReference type="CDD" id="cd12913">
    <property type="entry name" value="PDC1_MCP_like"/>
    <property type="match status" value="1"/>
</dbReference>
<keyword evidence="4" id="KW-0812">Transmembrane</keyword>
<organism evidence="7 8">
    <name type="scientific">Acetoanaerobium noterae</name>
    <dbReference type="NCBI Taxonomy" id="745369"/>
    <lineage>
        <taxon>Bacteria</taxon>
        <taxon>Bacillati</taxon>
        <taxon>Bacillota</taxon>
        <taxon>Clostridia</taxon>
        <taxon>Peptostreptococcales</taxon>
        <taxon>Filifactoraceae</taxon>
        <taxon>Acetoanaerobium</taxon>
    </lineage>
</organism>
<dbReference type="Pfam" id="PF00015">
    <property type="entry name" value="MCPsignal"/>
    <property type="match status" value="1"/>
</dbReference>
<reference evidence="8" key="1">
    <citation type="submission" date="2017-02" db="EMBL/GenBank/DDBJ databases">
        <authorList>
            <person name="Varghese N."/>
            <person name="Submissions S."/>
        </authorList>
    </citation>
    <scope>NUCLEOTIDE SEQUENCE [LARGE SCALE GENOMIC DNA]</scope>
    <source>
        <strain evidence="8">ATCC 35199</strain>
    </source>
</reference>
<keyword evidence="8" id="KW-1185">Reference proteome</keyword>
<dbReference type="SUPFAM" id="SSF58104">
    <property type="entry name" value="Methyl-accepting chemotaxis protein (MCP) signaling domain"/>
    <property type="match status" value="1"/>
</dbReference>
<proteinExistence type="inferred from homology"/>
<dbReference type="Proteomes" id="UP000243406">
    <property type="component" value="Unassembled WGS sequence"/>
</dbReference>
<name>A0A1T5AHM7_9FIRM</name>
<evidence type="ECO:0000256" key="3">
    <source>
        <dbReference type="PROSITE-ProRule" id="PRU00284"/>
    </source>
</evidence>
<dbReference type="SMART" id="SM00283">
    <property type="entry name" value="MA"/>
    <property type="match status" value="1"/>
</dbReference>
<dbReference type="PANTHER" id="PTHR32089:SF112">
    <property type="entry name" value="LYSOZYME-LIKE PROTEIN-RELATED"/>
    <property type="match status" value="1"/>
</dbReference>
<evidence type="ECO:0000256" key="4">
    <source>
        <dbReference type="SAM" id="Phobius"/>
    </source>
</evidence>
<dbReference type="Pfam" id="PF22673">
    <property type="entry name" value="MCP-like_PDC_1"/>
    <property type="match status" value="1"/>
</dbReference>
<dbReference type="Pfam" id="PF00672">
    <property type="entry name" value="HAMP"/>
    <property type="match status" value="1"/>
</dbReference>
<keyword evidence="4" id="KW-0472">Membrane</keyword>
<dbReference type="AlphaFoldDB" id="A0A1T5AHM7"/>
<dbReference type="InterPro" id="IPR003660">
    <property type="entry name" value="HAMP_dom"/>
</dbReference>
<dbReference type="PANTHER" id="PTHR32089">
    <property type="entry name" value="METHYL-ACCEPTING CHEMOTAXIS PROTEIN MCPB"/>
    <property type="match status" value="1"/>
</dbReference>
<dbReference type="SUPFAM" id="SSF103190">
    <property type="entry name" value="Sensory domain-like"/>
    <property type="match status" value="1"/>
</dbReference>
<evidence type="ECO:0000259" key="5">
    <source>
        <dbReference type="PROSITE" id="PS50111"/>
    </source>
</evidence>
<dbReference type="EMBL" id="FUYN01000002">
    <property type="protein sequence ID" value="SKB34395.1"/>
    <property type="molecule type" value="Genomic_DNA"/>
</dbReference>
<protein>
    <submittedName>
        <fullName evidence="7">Methyl-accepting chemotaxis sensory transducer with Cache sensor</fullName>
    </submittedName>
</protein>
<keyword evidence="1 3" id="KW-0807">Transducer</keyword>
<gene>
    <name evidence="7" type="ORF">SAMN02745120_0933</name>
</gene>
<evidence type="ECO:0000313" key="8">
    <source>
        <dbReference type="Proteomes" id="UP000243406"/>
    </source>
</evidence>
<dbReference type="InterPro" id="IPR029151">
    <property type="entry name" value="Sensor-like_sf"/>
</dbReference>
<dbReference type="PROSITE" id="PS50885">
    <property type="entry name" value="HAMP"/>
    <property type="match status" value="1"/>
</dbReference>
<dbReference type="GO" id="GO:0007165">
    <property type="term" value="P:signal transduction"/>
    <property type="evidence" value="ECO:0007669"/>
    <property type="project" value="UniProtKB-KW"/>
</dbReference>
<dbReference type="CDD" id="cd11386">
    <property type="entry name" value="MCP_signal"/>
    <property type="match status" value="1"/>
</dbReference>
<evidence type="ECO:0000256" key="2">
    <source>
        <dbReference type="ARBA" id="ARBA00029447"/>
    </source>
</evidence>
<evidence type="ECO:0000313" key="7">
    <source>
        <dbReference type="EMBL" id="SKB34395.1"/>
    </source>
</evidence>
<dbReference type="Gene3D" id="3.30.450.20">
    <property type="entry name" value="PAS domain"/>
    <property type="match status" value="2"/>
</dbReference>
<evidence type="ECO:0000256" key="1">
    <source>
        <dbReference type="ARBA" id="ARBA00023224"/>
    </source>
</evidence>
<dbReference type="GO" id="GO:0016020">
    <property type="term" value="C:membrane"/>
    <property type="evidence" value="ECO:0007669"/>
    <property type="project" value="InterPro"/>
</dbReference>